<reference evidence="1" key="1">
    <citation type="journal article" date="2021" name="Nat. Commun.">
        <title>Genetic determinants of endophytism in the Arabidopsis root mycobiome.</title>
        <authorList>
            <person name="Mesny F."/>
            <person name="Miyauchi S."/>
            <person name="Thiergart T."/>
            <person name="Pickel B."/>
            <person name="Atanasova L."/>
            <person name="Karlsson M."/>
            <person name="Huettel B."/>
            <person name="Barry K.W."/>
            <person name="Haridas S."/>
            <person name="Chen C."/>
            <person name="Bauer D."/>
            <person name="Andreopoulos W."/>
            <person name="Pangilinan J."/>
            <person name="LaButti K."/>
            <person name="Riley R."/>
            <person name="Lipzen A."/>
            <person name="Clum A."/>
            <person name="Drula E."/>
            <person name="Henrissat B."/>
            <person name="Kohler A."/>
            <person name="Grigoriev I.V."/>
            <person name="Martin F.M."/>
            <person name="Hacquard S."/>
        </authorList>
    </citation>
    <scope>NUCLEOTIDE SEQUENCE</scope>
    <source>
        <strain evidence="1">MPI-CAGE-AT-0021</strain>
    </source>
</reference>
<dbReference type="Proteomes" id="UP000717696">
    <property type="component" value="Unassembled WGS sequence"/>
</dbReference>
<comment type="caution">
    <text evidence="1">The sequence shown here is derived from an EMBL/GenBank/DDBJ whole genome shotgun (WGS) entry which is preliminary data.</text>
</comment>
<protein>
    <submittedName>
        <fullName evidence="1">Uncharacterized protein</fullName>
    </submittedName>
</protein>
<evidence type="ECO:0000313" key="1">
    <source>
        <dbReference type="EMBL" id="KAH7159691.1"/>
    </source>
</evidence>
<dbReference type="AlphaFoldDB" id="A0A9P9FD88"/>
<sequence length="251" mass="27567">MNGWDGTRGDAYDRALHVRFMRSGRIFFRVPCLKVIICSITSEWYGRVLVFGGPNIETGRLRHEKRACRQAGFGTAWLVEMAKRSPRFTVQGDSLGSKTFVSFCASHLCLCCHGPLCCASGAGEDEASWEGLSDNTVAVAFERVFYLISRLVLAAVFYLASSHLTTSHGARIAGSRRLKGRWVSGARRFLEAQSDTLRGTRGNSPTWINKVRGSKGIAQVSIIATSISTLLRRGVVQIRGACVFLTWKGIG</sequence>
<gene>
    <name evidence="1" type="ORF">B0J13DRAFT_110951</name>
</gene>
<evidence type="ECO:0000313" key="2">
    <source>
        <dbReference type="Proteomes" id="UP000717696"/>
    </source>
</evidence>
<organism evidence="1 2">
    <name type="scientific">Dactylonectria estremocensis</name>
    <dbReference type="NCBI Taxonomy" id="1079267"/>
    <lineage>
        <taxon>Eukaryota</taxon>
        <taxon>Fungi</taxon>
        <taxon>Dikarya</taxon>
        <taxon>Ascomycota</taxon>
        <taxon>Pezizomycotina</taxon>
        <taxon>Sordariomycetes</taxon>
        <taxon>Hypocreomycetidae</taxon>
        <taxon>Hypocreales</taxon>
        <taxon>Nectriaceae</taxon>
        <taxon>Dactylonectria</taxon>
    </lineage>
</organism>
<proteinExistence type="predicted"/>
<keyword evidence="2" id="KW-1185">Reference proteome</keyword>
<dbReference type="EMBL" id="JAGMUU010000002">
    <property type="protein sequence ID" value="KAH7159691.1"/>
    <property type="molecule type" value="Genomic_DNA"/>
</dbReference>
<name>A0A9P9FD88_9HYPO</name>
<accession>A0A9P9FD88</accession>